<dbReference type="InterPro" id="IPR043145">
    <property type="entry name" value="Znf_ZZ_sf"/>
</dbReference>
<dbReference type="GO" id="GO:0005509">
    <property type="term" value="F:calcium ion binding"/>
    <property type="evidence" value="ECO:0007669"/>
    <property type="project" value="InterPro"/>
</dbReference>
<dbReference type="Pfam" id="PF00569">
    <property type="entry name" value="ZZ"/>
    <property type="match status" value="1"/>
</dbReference>
<evidence type="ECO:0008006" key="13">
    <source>
        <dbReference type="Google" id="ProtNLM"/>
    </source>
</evidence>
<feature type="compositionally biased region" description="Acidic residues" evidence="7">
    <location>
        <begin position="1182"/>
        <end position="1192"/>
    </location>
</feature>
<dbReference type="InterPro" id="IPR002048">
    <property type="entry name" value="EF_hand_dom"/>
</dbReference>
<feature type="region of interest" description="Disordered" evidence="7">
    <location>
        <begin position="237"/>
        <end position="263"/>
    </location>
</feature>
<evidence type="ECO:0000256" key="2">
    <source>
        <dbReference type="ARBA" id="ARBA00022737"/>
    </source>
</evidence>
<dbReference type="PROSITE" id="PS01357">
    <property type="entry name" value="ZF_ZZ_1"/>
    <property type="match status" value="1"/>
</dbReference>
<sequence>MSNQDARWAAPSLARHKPILLALTAVALGCTIYYIHDQLWPSHQPKKGGLHRSNARRQRPHPQTPEYRRIYDRVLSESRYCRDVPWGSVPVSLDFLTDEAANEALYGYHIYSFSAGFSTKFRLQRRLPNIEELLGEPSIRVEAFSLRRELEESFLMFYFWRHLSPSPISEEQRAMIVAELAADGFLFESIENALEWHQTGNLTEKVESWLREQDRRVEVGNQRSAADGALGRGVGAAEMVPRSEGEDQLERDGATDLGPEGGKEGQSLLNLLYRIAEEQARKDGYVHRRVTCNSCNVMPIRGIRYSCANCLDYDLCEQCEAMQVHPKTHLFYKIRIPAPFLGNTRQPEPVWYPGKPNSVIRNLSKDALTKICQETGYQSPEIEALWEQFRCLAATDWPEDPSGYNLAIDRRTFDKCFVPNTSIRPPPPNLIYDRIFSFYDQNNDGLIGFEEFIKAVASLTRKNPEERSKHIFNGYDINNDGFVDRKDFLRMFSAYYAATKELTRDIVARMDEEEVPENGARDVILGNRPISSAFNGDILRENRRPIDGKVRDNFGDYRVFDDKGTVDEQDNDVAEADETIGDAAEAAEFGRARPRNMIGNIDPSFLYTSPWPPEVVIEEDIEKVLNVKTPPEEVTGLEDQMAIRRAAHGRIAKDHQRRQFVRRKAIRERRIRQNFYLDSGTSKMQPDVSGTVYVERGPLSQTDLMLHKNFRRLKGKLFYDVFRGDLTSRIAHLQWPVDSQLDFVDQVLQMLILGWTCGAIQADFSLYGSGPGESSKLVSLICEQLEQTLEQLEPDASGEKQSQSPPSPRRSRSSSKVRFQDDVEADEEHESRSVTSMSSRSIPVNERWGGFEVPEPEKDVGREILYQVTQEAFNELLDPVFRLREDLALAIQRTKNVREKCRPLILLTIKDPWAIKRQFDMFQRRWRREPYATMDPEGTDECDEAENYYTFLVRSRLIRHRNTMGLTTGDGVTQEKCPRCAEKGKKKWILLGTYCPGHCGYLSIGRKDVPTKVERCPRCAESGKEEYIGGERGFVFCGQCGMPSAAVIKERARLWSIISHGAPLPDNWENLNNAGKEEPSSENELANQGDGMLEIEAAHGLENFREAFRMPETPSTGQSPTQDSLDTLLKEAGYEAILNSCSSSPRDPTLPQNRPTDSSPLRSRPDDRSENHIHPPPNDTADVQDDASDSEDSATNVEGAATEKEDDVADHEDDAAQPEYNTIDHKDNTASDEANGTSDRNSITSDSDSVSEGNARIIRDKYGIRLDKNWAGDPVYDAQPDRLIWYAVLDMIEHEDEERGGPGRLNFEEFEEIMKGAKGSRLGFLDSWIEMASF</sequence>
<keyword evidence="2" id="KW-0677">Repeat</keyword>
<dbReference type="SUPFAM" id="SSF57850">
    <property type="entry name" value="RING/U-box"/>
    <property type="match status" value="1"/>
</dbReference>
<keyword evidence="8" id="KW-1133">Transmembrane helix</keyword>
<keyword evidence="1" id="KW-0479">Metal-binding</keyword>
<organism evidence="11 12">
    <name type="scientific">Cladonia borealis</name>
    <dbReference type="NCBI Taxonomy" id="184061"/>
    <lineage>
        <taxon>Eukaryota</taxon>
        <taxon>Fungi</taxon>
        <taxon>Dikarya</taxon>
        <taxon>Ascomycota</taxon>
        <taxon>Pezizomycotina</taxon>
        <taxon>Lecanoromycetes</taxon>
        <taxon>OSLEUM clade</taxon>
        <taxon>Lecanoromycetidae</taxon>
        <taxon>Lecanorales</taxon>
        <taxon>Lecanorineae</taxon>
        <taxon>Cladoniaceae</taxon>
        <taxon>Cladonia</taxon>
    </lineage>
</organism>
<dbReference type="SUPFAM" id="SSF47473">
    <property type="entry name" value="EF-hand"/>
    <property type="match status" value="1"/>
</dbReference>
<evidence type="ECO:0000256" key="4">
    <source>
        <dbReference type="ARBA" id="ARBA00022833"/>
    </source>
</evidence>
<evidence type="ECO:0000313" key="11">
    <source>
        <dbReference type="EMBL" id="KAK0516381.1"/>
    </source>
</evidence>
<dbReference type="Proteomes" id="UP001166286">
    <property type="component" value="Unassembled WGS sequence"/>
</dbReference>
<dbReference type="InterPro" id="IPR028846">
    <property type="entry name" value="Recoverin"/>
</dbReference>
<evidence type="ECO:0000256" key="5">
    <source>
        <dbReference type="ARBA" id="ARBA00022837"/>
    </source>
</evidence>
<dbReference type="GO" id="GO:0016020">
    <property type="term" value="C:membrane"/>
    <property type="evidence" value="ECO:0007669"/>
    <property type="project" value="TreeGrafter"/>
</dbReference>
<feature type="region of interest" description="Disordered" evidence="7">
    <location>
        <begin position="792"/>
        <end position="839"/>
    </location>
</feature>
<dbReference type="GO" id="GO:0005829">
    <property type="term" value="C:cytosol"/>
    <property type="evidence" value="ECO:0007669"/>
    <property type="project" value="TreeGrafter"/>
</dbReference>
<feature type="domain" description="EF-hand" evidence="10">
    <location>
        <begin position="427"/>
        <end position="462"/>
    </location>
</feature>
<dbReference type="CDD" id="cd02340">
    <property type="entry name" value="ZZ_NBR1_like"/>
    <property type="match status" value="1"/>
</dbReference>
<feature type="compositionally biased region" description="Basic and acidic residues" evidence="7">
    <location>
        <begin position="1163"/>
        <end position="1173"/>
    </location>
</feature>
<keyword evidence="8" id="KW-0812">Transmembrane</keyword>
<evidence type="ECO:0000256" key="8">
    <source>
        <dbReference type="SAM" id="Phobius"/>
    </source>
</evidence>
<keyword evidence="4" id="KW-0862">Zinc</keyword>
<evidence type="ECO:0000256" key="3">
    <source>
        <dbReference type="ARBA" id="ARBA00022771"/>
    </source>
</evidence>
<dbReference type="PROSITE" id="PS50135">
    <property type="entry name" value="ZF_ZZ_2"/>
    <property type="match status" value="1"/>
</dbReference>
<dbReference type="InterPro" id="IPR018247">
    <property type="entry name" value="EF_Hand_1_Ca_BS"/>
</dbReference>
<feature type="region of interest" description="Disordered" evidence="7">
    <location>
        <begin position="1066"/>
        <end position="1086"/>
    </location>
</feature>
<dbReference type="Pfam" id="PF13499">
    <property type="entry name" value="EF-hand_7"/>
    <property type="match status" value="1"/>
</dbReference>
<keyword evidence="5" id="KW-0106">Calcium</keyword>
<dbReference type="SMART" id="SM00054">
    <property type="entry name" value="EFh"/>
    <property type="match status" value="3"/>
</dbReference>
<evidence type="ECO:0000256" key="6">
    <source>
        <dbReference type="PROSITE-ProRule" id="PRU00228"/>
    </source>
</evidence>
<feature type="region of interest" description="Disordered" evidence="7">
    <location>
        <begin position="1139"/>
        <end position="1252"/>
    </location>
</feature>
<dbReference type="PANTHER" id="PTHR23055">
    <property type="entry name" value="CALCIUM BINDING PROTEINS"/>
    <property type="match status" value="1"/>
</dbReference>
<feature type="compositionally biased region" description="Polar residues" evidence="7">
    <location>
        <begin position="1231"/>
        <end position="1252"/>
    </location>
</feature>
<feature type="compositionally biased region" description="Polar residues" evidence="7">
    <location>
        <begin position="1139"/>
        <end position="1153"/>
    </location>
</feature>
<dbReference type="PROSITE" id="PS00018">
    <property type="entry name" value="EF_HAND_1"/>
    <property type="match status" value="2"/>
</dbReference>
<dbReference type="SMART" id="SM00291">
    <property type="entry name" value="ZnF_ZZ"/>
    <property type="match status" value="1"/>
</dbReference>
<evidence type="ECO:0000259" key="9">
    <source>
        <dbReference type="PROSITE" id="PS50135"/>
    </source>
</evidence>
<evidence type="ECO:0000256" key="1">
    <source>
        <dbReference type="ARBA" id="ARBA00022723"/>
    </source>
</evidence>
<dbReference type="EMBL" id="JAFEKC020000002">
    <property type="protein sequence ID" value="KAK0516381.1"/>
    <property type="molecule type" value="Genomic_DNA"/>
</dbReference>
<dbReference type="GO" id="GO:0008270">
    <property type="term" value="F:zinc ion binding"/>
    <property type="evidence" value="ECO:0007669"/>
    <property type="project" value="UniProtKB-KW"/>
</dbReference>
<feature type="compositionally biased region" description="Basic and acidic residues" evidence="7">
    <location>
        <begin position="241"/>
        <end position="254"/>
    </location>
</feature>
<keyword evidence="12" id="KW-1185">Reference proteome</keyword>
<proteinExistence type="predicted"/>
<protein>
    <recommendedName>
        <fullName evidence="13">EF hand domain protein</fullName>
    </recommendedName>
</protein>
<dbReference type="InterPro" id="IPR011992">
    <property type="entry name" value="EF-hand-dom_pair"/>
</dbReference>
<comment type="caution">
    <text evidence="11">The sequence shown here is derived from an EMBL/GenBank/DDBJ whole genome shotgun (WGS) entry which is preliminary data.</text>
</comment>
<accession>A0AA39RA71</accession>
<dbReference type="CDD" id="cd00051">
    <property type="entry name" value="EFh"/>
    <property type="match status" value="1"/>
</dbReference>
<name>A0AA39RA71_9LECA</name>
<keyword evidence="3 6" id="KW-0863">Zinc-finger</keyword>
<evidence type="ECO:0000256" key="7">
    <source>
        <dbReference type="SAM" id="MobiDB-lite"/>
    </source>
</evidence>
<evidence type="ECO:0000313" key="12">
    <source>
        <dbReference type="Proteomes" id="UP001166286"/>
    </source>
</evidence>
<dbReference type="PANTHER" id="PTHR23055:SF187">
    <property type="entry name" value="EF HAND DOMAIN PROTEIN (AFU_ORTHOLOGUE AFUA_6G07310)"/>
    <property type="match status" value="1"/>
</dbReference>
<feature type="compositionally biased region" description="Acidic residues" evidence="7">
    <location>
        <begin position="1204"/>
        <end position="1216"/>
    </location>
</feature>
<dbReference type="Gene3D" id="1.10.238.10">
    <property type="entry name" value="EF-hand"/>
    <property type="match status" value="1"/>
</dbReference>
<feature type="domain" description="EF-hand" evidence="10">
    <location>
        <begin position="463"/>
        <end position="498"/>
    </location>
</feature>
<dbReference type="InterPro" id="IPR000433">
    <property type="entry name" value="Znf_ZZ"/>
</dbReference>
<reference evidence="11" key="1">
    <citation type="submission" date="2023-03" db="EMBL/GenBank/DDBJ databases">
        <title>Complete genome of Cladonia borealis.</title>
        <authorList>
            <person name="Park H."/>
        </authorList>
    </citation>
    <scope>NUCLEOTIDE SEQUENCE</scope>
    <source>
        <strain evidence="11">ANT050790</strain>
    </source>
</reference>
<feature type="domain" description="ZZ-type" evidence="9">
    <location>
        <begin position="287"/>
        <end position="339"/>
    </location>
</feature>
<feature type="transmembrane region" description="Helical" evidence="8">
    <location>
        <begin position="20"/>
        <end position="36"/>
    </location>
</feature>
<evidence type="ECO:0000259" key="10">
    <source>
        <dbReference type="PROSITE" id="PS50222"/>
    </source>
</evidence>
<keyword evidence="8" id="KW-0472">Membrane</keyword>
<gene>
    <name evidence="11" type="ORF">JMJ35_000984</name>
</gene>
<dbReference type="Gene3D" id="3.30.60.90">
    <property type="match status" value="1"/>
</dbReference>
<dbReference type="PROSITE" id="PS51257">
    <property type="entry name" value="PROKAR_LIPOPROTEIN"/>
    <property type="match status" value="1"/>
</dbReference>
<dbReference type="PROSITE" id="PS50222">
    <property type="entry name" value="EF_HAND_2"/>
    <property type="match status" value="2"/>
</dbReference>